<dbReference type="InterPro" id="IPR049883">
    <property type="entry name" value="NOTCH1_EGF-like"/>
</dbReference>
<keyword evidence="3" id="KW-0677">Repeat</keyword>
<dbReference type="PANTHER" id="PTHR14949:SF56">
    <property type="entry name" value="EGF-LIKE-DOMAIN, MULTIPLE 7"/>
    <property type="match status" value="1"/>
</dbReference>
<dbReference type="PROSITE" id="PS00022">
    <property type="entry name" value="EGF_1"/>
    <property type="match status" value="3"/>
</dbReference>
<dbReference type="SMART" id="SM00181">
    <property type="entry name" value="EGF"/>
    <property type="match status" value="4"/>
</dbReference>
<evidence type="ECO:0000256" key="9">
    <source>
        <dbReference type="SAM" id="MobiDB-lite"/>
    </source>
</evidence>
<dbReference type="InterPro" id="IPR011489">
    <property type="entry name" value="EMI_domain"/>
</dbReference>
<dbReference type="Proteomes" id="UP001153712">
    <property type="component" value="Chromosome 11"/>
</dbReference>
<reference evidence="12" key="1">
    <citation type="submission" date="2022-01" db="EMBL/GenBank/DDBJ databases">
        <authorList>
            <person name="King R."/>
        </authorList>
    </citation>
    <scope>NUCLEOTIDE SEQUENCE</scope>
</reference>
<dbReference type="Pfam" id="PF07645">
    <property type="entry name" value="EGF_CA"/>
    <property type="match status" value="1"/>
</dbReference>
<dbReference type="FunFam" id="2.10.25.10:FF:000010">
    <property type="entry name" value="Pro-epidermal growth factor"/>
    <property type="match status" value="1"/>
</dbReference>
<feature type="domain" description="EGF-like" evidence="10">
    <location>
        <begin position="180"/>
        <end position="212"/>
    </location>
</feature>
<evidence type="ECO:0000313" key="12">
    <source>
        <dbReference type="EMBL" id="CAG9856045.1"/>
    </source>
</evidence>
<evidence type="ECO:0000256" key="7">
    <source>
        <dbReference type="PROSITE-ProRule" id="PRU00076"/>
    </source>
</evidence>
<dbReference type="InterPro" id="IPR000152">
    <property type="entry name" value="EGF-type_Asp/Asn_hydroxyl_site"/>
</dbReference>
<evidence type="ECO:0000256" key="1">
    <source>
        <dbReference type="ARBA" id="ARBA00022536"/>
    </source>
</evidence>
<dbReference type="AlphaFoldDB" id="A0A9N9TIT9"/>
<dbReference type="SUPFAM" id="SSF57196">
    <property type="entry name" value="EGF/Laminin"/>
    <property type="match status" value="4"/>
</dbReference>
<keyword evidence="2" id="KW-0732">Signal</keyword>
<dbReference type="InterPro" id="IPR001881">
    <property type="entry name" value="EGF-like_Ca-bd_dom"/>
</dbReference>
<dbReference type="InterPro" id="IPR013032">
    <property type="entry name" value="EGF-like_CS"/>
</dbReference>
<dbReference type="InterPro" id="IPR050969">
    <property type="entry name" value="Dev_Signal_Modulators"/>
</dbReference>
<dbReference type="OrthoDB" id="6516201at2759"/>
<dbReference type="PANTHER" id="PTHR14949">
    <property type="entry name" value="EGF-LIKE-DOMAIN, MULTIPLE 7, 8"/>
    <property type="match status" value="1"/>
</dbReference>
<feature type="disulfide bond" evidence="7">
    <location>
        <begin position="274"/>
        <end position="283"/>
    </location>
</feature>
<evidence type="ECO:0000256" key="3">
    <source>
        <dbReference type="ARBA" id="ARBA00022737"/>
    </source>
</evidence>
<accession>A0A9N9TIT9</accession>
<dbReference type="Gene3D" id="2.10.25.10">
    <property type="entry name" value="Laminin"/>
    <property type="match status" value="4"/>
</dbReference>
<dbReference type="InterPro" id="IPR018097">
    <property type="entry name" value="EGF_Ca-bd_CS"/>
</dbReference>
<dbReference type="SMART" id="SM00179">
    <property type="entry name" value="EGF_CA"/>
    <property type="match status" value="3"/>
</dbReference>
<feature type="disulfide bond" evidence="7">
    <location>
        <begin position="238"/>
        <end position="247"/>
    </location>
</feature>
<dbReference type="GO" id="GO:0009986">
    <property type="term" value="C:cell surface"/>
    <property type="evidence" value="ECO:0007669"/>
    <property type="project" value="TreeGrafter"/>
</dbReference>
<comment type="caution">
    <text evidence="7">Lacks conserved residue(s) required for the propagation of feature annotation.</text>
</comment>
<feature type="disulfide bond" evidence="7">
    <location>
        <begin position="202"/>
        <end position="211"/>
    </location>
</feature>
<evidence type="ECO:0000256" key="4">
    <source>
        <dbReference type="ARBA" id="ARBA00022837"/>
    </source>
</evidence>
<organism evidence="12 13">
    <name type="scientific">Phyllotreta striolata</name>
    <name type="common">Striped flea beetle</name>
    <name type="synonym">Crioceris striolata</name>
    <dbReference type="NCBI Taxonomy" id="444603"/>
    <lineage>
        <taxon>Eukaryota</taxon>
        <taxon>Metazoa</taxon>
        <taxon>Ecdysozoa</taxon>
        <taxon>Arthropoda</taxon>
        <taxon>Hexapoda</taxon>
        <taxon>Insecta</taxon>
        <taxon>Pterygota</taxon>
        <taxon>Neoptera</taxon>
        <taxon>Endopterygota</taxon>
        <taxon>Coleoptera</taxon>
        <taxon>Polyphaga</taxon>
        <taxon>Cucujiformia</taxon>
        <taxon>Chrysomeloidea</taxon>
        <taxon>Chrysomelidae</taxon>
        <taxon>Galerucinae</taxon>
        <taxon>Alticini</taxon>
        <taxon>Phyllotreta</taxon>
    </lineage>
</organism>
<feature type="domain" description="EGF-like" evidence="10">
    <location>
        <begin position="216"/>
        <end position="248"/>
    </location>
</feature>
<keyword evidence="4" id="KW-0106">Calcium</keyword>
<feature type="disulfide bond" evidence="7">
    <location>
        <begin position="256"/>
        <end position="266"/>
    </location>
</feature>
<feature type="compositionally biased region" description="Polar residues" evidence="9">
    <location>
        <begin position="47"/>
        <end position="56"/>
    </location>
</feature>
<feature type="region of interest" description="Disordered" evidence="9">
    <location>
        <begin position="19"/>
        <end position="56"/>
    </location>
</feature>
<protein>
    <submittedName>
        <fullName evidence="12">Uncharacterized protein</fullName>
    </submittedName>
</protein>
<evidence type="ECO:0000256" key="2">
    <source>
        <dbReference type="ARBA" id="ARBA00022729"/>
    </source>
</evidence>
<dbReference type="PROSITE" id="PS00010">
    <property type="entry name" value="ASX_HYDROXYL"/>
    <property type="match status" value="1"/>
</dbReference>
<dbReference type="PROSITE" id="PS01187">
    <property type="entry name" value="EGF_CA"/>
    <property type="match status" value="1"/>
</dbReference>
<feature type="disulfide bond" evidence="7">
    <location>
        <begin position="184"/>
        <end position="194"/>
    </location>
</feature>
<keyword evidence="13" id="KW-1185">Reference proteome</keyword>
<feature type="compositionally biased region" description="Basic and acidic residues" evidence="9">
    <location>
        <begin position="19"/>
        <end position="35"/>
    </location>
</feature>
<proteinExistence type="predicted"/>
<keyword evidence="1 7" id="KW-0245">EGF-like domain</keyword>
<evidence type="ECO:0000259" key="10">
    <source>
        <dbReference type="PROSITE" id="PS50026"/>
    </source>
</evidence>
<evidence type="ECO:0000313" key="13">
    <source>
        <dbReference type="Proteomes" id="UP001153712"/>
    </source>
</evidence>
<evidence type="ECO:0000256" key="8">
    <source>
        <dbReference type="SAM" id="Coils"/>
    </source>
</evidence>
<name>A0A9N9TIT9_PHYSR</name>
<feature type="disulfide bond" evidence="7">
    <location>
        <begin position="220"/>
        <end position="230"/>
    </location>
</feature>
<gene>
    <name evidence="12" type="ORF">PHYEVI_LOCUS2472</name>
</gene>
<dbReference type="GO" id="GO:0005576">
    <property type="term" value="C:extracellular region"/>
    <property type="evidence" value="ECO:0007669"/>
    <property type="project" value="TreeGrafter"/>
</dbReference>
<sequence>MRFPLYAIAVFAAADAAARHYPDRPDAGESAGDRRHPARRRLGPGNPGTNSSVYYNSSHRHFGAHRHGNRAVNGSTDGRAENLMLVQAGTGAQYNPYSKHAQGRHVCTKTAEKPAKTRQTYCKPIYKNYVIRCQGNQICKGVRLVYETHYKDVPTKLSNERIFACCPGWTQTTNRSHGCNKASCSKPCLNGGKCIKPEMCACLKGFAGQQCELTIPTPVCHKPCLNNGKCIKKDTCSCPKDFDGPQCENDLKIPRCSRACENGGECVQHETCRCPAGFEGRFCERDVDECREQKPCDQICYNTPGSYTCQCKEDFALQKDGQTCRKEDDGSDGGIEAKDLEFEMLDKRLLKLETMMDESHKNDVSQDDLRNVYKDIDIISEDMRDLKNKIIDVENYKNDMHVFKTKLNTIEKKAEKVDDLVVKYDRMKKCAFYNKICM</sequence>
<dbReference type="Pfam" id="PF12661">
    <property type="entry name" value="hEGF"/>
    <property type="match status" value="1"/>
</dbReference>
<feature type="domain" description="EMI" evidence="11">
    <location>
        <begin position="103"/>
        <end position="181"/>
    </location>
</feature>
<dbReference type="PROSITE" id="PS01186">
    <property type="entry name" value="EGF_2"/>
    <property type="match status" value="2"/>
</dbReference>
<evidence type="ECO:0000259" key="11">
    <source>
        <dbReference type="PROSITE" id="PS51041"/>
    </source>
</evidence>
<keyword evidence="5 8" id="KW-0175">Coiled coil</keyword>
<dbReference type="InterPro" id="IPR000742">
    <property type="entry name" value="EGF"/>
</dbReference>
<keyword evidence="6 7" id="KW-1015">Disulfide bond</keyword>
<dbReference type="PROSITE" id="PS51041">
    <property type="entry name" value="EMI"/>
    <property type="match status" value="1"/>
</dbReference>
<dbReference type="GO" id="GO:0005102">
    <property type="term" value="F:signaling receptor binding"/>
    <property type="evidence" value="ECO:0007669"/>
    <property type="project" value="TreeGrafter"/>
</dbReference>
<dbReference type="GO" id="GO:0005509">
    <property type="term" value="F:calcium ion binding"/>
    <property type="evidence" value="ECO:0007669"/>
    <property type="project" value="InterPro"/>
</dbReference>
<dbReference type="PROSITE" id="PS50026">
    <property type="entry name" value="EGF_3"/>
    <property type="match status" value="3"/>
</dbReference>
<feature type="coiled-coil region" evidence="8">
    <location>
        <begin position="369"/>
        <end position="413"/>
    </location>
</feature>
<evidence type="ECO:0000256" key="5">
    <source>
        <dbReference type="ARBA" id="ARBA00023054"/>
    </source>
</evidence>
<dbReference type="Pfam" id="PF07546">
    <property type="entry name" value="EMI"/>
    <property type="match status" value="1"/>
</dbReference>
<dbReference type="EMBL" id="OU900104">
    <property type="protein sequence ID" value="CAG9856045.1"/>
    <property type="molecule type" value="Genomic_DNA"/>
</dbReference>
<feature type="domain" description="EGF-like" evidence="10">
    <location>
        <begin position="252"/>
        <end position="284"/>
    </location>
</feature>
<evidence type="ECO:0000256" key="6">
    <source>
        <dbReference type="ARBA" id="ARBA00023157"/>
    </source>
</evidence>